<feature type="compositionally biased region" description="Basic and acidic residues" evidence="1">
    <location>
        <begin position="38"/>
        <end position="47"/>
    </location>
</feature>
<feature type="compositionally biased region" description="Gly residues" evidence="1">
    <location>
        <begin position="11"/>
        <end position="28"/>
    </location>
</feature>
<feature type="compositionally biased region" description="Polar residues" evidence="1">
    <location>
        <begin position="239"/>
        <end position="273"/>
    </location>
</feature>
<gene>
    <name evidence="3" type="ORF">QYE76_012566</name>
</gene>
<dbReference type="PANTHER" id="PTHR46934:SF9">
    <property type="entry name" value="MYB_SANT-LIKE DOMAIN-CONTAINING PROTEIN"/>
    <property type="match status" value="1"/>
</dbReference>
<evidence type="ECO:0000256" key="1">
    <source>
        <dbReference type="SAM" id="MobiDB-lite"/>
    </source>
</evidence>
<keyword evidence="4" id="KW-1185">Reference proteome</keyword>
<dbReference type="AlphaFoldDB" id="A0AAD8X6T2"/>
<comment type="caution">
    <text evidence="3">The sequence shown here is derived from an EMBL/GenBank/DDBJ whole genome shotgun (WGS) entry which is preliminary data.</text>
</comment>
<accession>A0AAD8X6T2</accession>
<dbReference type="Proteomes" id="UP001231189">
    <property type="component" value="Unassembled WGS sequence"/>
</dbReference>
<dbReference type="EMBL" id="JAUUTY010000001">
    <property type="protein sequence ID" value="KAK1695869.1"/>
    <property type="molecule type" value="Genomic_DNA"/>
</dbReference>
<feature type="compositionally biased region" description="Basic and acidic residues" evidence="1">
    <location>
        <begin position="1"/>
        <end position="10"/>
    </location>
</feature>
<feature type="region of interest" description="Disordered" evidence="1">
    <location>
        <begin position="1"/>
        <end position="47"/>
    </location>
</feature>
<proteinExistence type="predicted"/>
<dbReference type="PANTHER" id="PTHR46934">
    <property type="entry name" value="MYB_DNA-BIND_3 DOMAIN-CONTAINING PROTEIN-RELATED"/>
    <property type="match status" value="1"/>
</dbReference>
<evidence type="ECO:0000313" key="4">
    <source>
        <dbReference type="Proteomes" id="UP001231189"/>
    </source>
</evidence>
<dbReference type="Pfam" id="PF12776">
    <property type="entry name" value="Myb_DNA-bind_3"/>
    <property type="match status" value="1"/>
</dbReference>
<feature type="region of interest" description="Disordered" evidence="1">
    <location>
        <begin position="230"/>
        <end position="286"/>
    </location>
</feature>
<evidence type="ECO:0000313" key="3">
    <source>
        <dbReference type="EMBL" id="KAK1695869.1"/>
    </source>
</evidence>
<evidence type="ECO:0000259" key="2">
    <source>
        <dbReference type="Pfam" id="PF12776"/>
    </source>
</evidence>
<reference evidence="3" key="1">
    <citation type="submission" date="2023-07" db="EMBL/GenBank/DDBJ databases">
        <title>A chromosome-level genome assembly of Lolium multiflorum.</title>
        <authorList>
            <person name="Chen Y."/>
            <person name="Copetti D."/>
            <person name="Kolliker R."/>
            <person name="Studer B."/>
        </authorList>
    </citation>
    <scope>NUCLEOTIDE SEQUENCE</scope>
    <source>
        <strain evidence="3">02402/16</strain>
        <tissue evidence="3">Leaf</tissue>
    </source>
</reference>
<protein>
    <recommendedName>
        <fullName evidence="2">Myb/SANT-like domain-containing protein</fullName>
    </recommendedName>
</protein>
<organism evidence="3 4">
    <name type="scientific">Lolium multiflorum</name>
    <name type="common">Italian ryegrass</name>
    <name type="synonym">Lolium perenne subsp. multiflorum</name>
    <dbReference type="NCBI Taxonomy" id="4521"/>
    <lineage>
        <taxon>Eukaryota</taxon>
        <taxon>Viridiplantae</taxon>
        <taxon>Streptophyta</taxon>
        <taxon>Embryophyta</taxon>
        <taxon>Tracheophyta</taxon>
        <taxon>Spermatophyta</taxon>
        <taxon>Magnoliopsida</taxon>
        <taxon>Liliopsida</taxon>
        <taxon>Poales</taxon>
        <taxon>Poaceae</taxon>
        <taxon>BOP clade</taxon>
        <taxon>Pooideae</taxon>
        <taxon>Poodae</taxon>
        <taxon>Poeae</taxon>
        <taxon>Poeae Chloroplast Group 2 (Poeae type)</taxon>
        <taxon>Loliodinae</taxon>
        <taxon>Loliinae</taxon>
        <taxon>Lolium</taxon>
    </lineage>
</organism>
<feature type="domain" description="Myb/SANT-like" evidence="2">
    <location>
        <begin position="87"/>
        <end position="181"/>
    </location>
</feature>
<dbReference type="InterPro" id="IPR024752">
    <property type="entry name" value="Myb/SANT-like_dom"/>
</dbReference>
<sequence>MVCGRDDKEGGGGLLNIGGRQSGSGGISGKKLWWGSKDGTEGKDGTAGGDKYRRDFILVLAAAPSIRPTAQRGSVLGAMVKETSRASWSHSYERGLAELLVEHNVPVYRGQNGWVAEGWKSIVSKFNLKFPSAQFTKQQIQEKEKDMKANYKAVRDARKQSGTGWDDSLSMIIAEPIIWEKLKKDYPRVKRYEGKPFLLFPILASLYEGSIATGDLNFLSIPSVDLTSDVVSPTDSSTNQHGMLNPFSTTHDAGQSSNMHGQEAEPTTSASSGQKEDEPVKKKRKQSQIAQVLEDYVDFKKQQSQTFVEEMKEPKQKDQFTIASCVAALETIEEEELSIAEKSKALRLFKCQLNREIFLNTKDPILRTFWLKEEISAMEKA</sequence>
<name>A0AAD8X6T2_LOLMU</name>